<protein>
    <submittedName>
        <fullName evidence="1">Protein MAIN-LIKE 1-like</fullName>
    </submittedName>
</protein>
<name>A0ABD1GJK2_SALDI</name>
<keyword evidence="2" id="KW-1185">Reference proteome</keyword>
<gene>
    <name evidence="1" type="ORF">AAHA92_21057</name>
</gene>
<evidence type="ECO:0000313" key="2">
    <source>
        <dbReference type="Proteomes" id="UP001567538"/>
    </source>
</evidence>
<comment type="caution">
    <text evidence="1">The sequence shown here is derived from an EMBL/GenBank/DDBJ whole genome shotgun (WGS) entry which is preliminary data.</text>
</comment>
<organism evidence="1 2">
    <name type="scientific">Salvia divinorum</name>
    <name type="common">Maria pastora</name>
    <name type="synonym">Diviner's sage</name>
    <dbReference type="NCBI Taxonomy" id="28513"/>
    <lineage>
        <taxon>Eukaryota</taxon>
        <taxon>Viridiplantae</taxon>
        <taxon>Streptophyta</taxon>
        <taxon>Embryophyta</taxon>
        <taxon>Tracheophyta</taxon>
        <taxon>Spermatophyta</taxon>
        <taxon>Magnoliopsida</taxon>
        <taxon>eudicotyledons</taxon>
        <taxon>Gunneridae</taxon>
        <taxon>Pentapetalae</taxon>
        <taxon>asterids</taxon>
        <taxon>lamiids</taxon>
        <taxon>Lamiales</taxon>
        <taxon>Lamiaceae</taxon>
        <taxon>Nepetoideae</taxon>
        <taxon>Mentheae</taxon>
        <taxon>Salviinae</taxon>
        <taxon>Salvia</taxon>
        <taxon>Salvia subgen. Calosphace</taxon>
    </lineage>
</organism>
<proteinExistence type="predicted"/>
<dbReference type="AlphaFoldDB" id="A0ABD1GJK2"/>
<sequence>MASSSGASPLVYGPEDPSVLHHQSMHITSTLLAGGNAHVFSCRRIKSKIWGVDIHPSVRPWLDSFGFGGLLDCLKINGE</sequence>
<dbReference type="Proteomes" id="UP001567538">
    <property type="component" value="Unassembled WGS sequence"/>
</dbReference>
<dbReference type="EMBL" id="JBEAFC010000008">
    <property type="protein sequence ID" value="KAL1544172.1"/>
    <property type="molecule type" value="Genomic_DNA"/>
</dbReference>
<evidence type="ECO:0000313" key="1">
    <source>
        <dbReference type="EMBL" id="KAL1544172.1"/>
    </source>
</evidence>
<reference evidence="1 2" key="1">
    <citation type="submission" date="2024-06" db="EMBL/GenBank/DDBJ databases">
        <title>A chromosome level genome sequence of Diviner's sage (Salvia divinorum).</title>
        <authorList>
            <person name="Ford S.A."/>
            <person name="Ro D.-K."/>
            <person name="Ness R.W."/>
            <person name="Phillips M.A."/>
        </authorList>
    </citation>
    <scope>NUCLEOTIDE SEQUENCE [LARGE SCALE GENOMIC DNA]</scope>
    <source>
        <strain evidence="1">SAF-2024a</strain>
        <tissue evidence="1">Leaf</tissue>
    </source>
</reference>
<accession>A0ABD1GJK2</accession>